<name>A0A5B7JXB5_PORTR</name>
<accession>A0A5B7JXB5</accession>
<proteinExistence type="predicted"/>
<dbReference type="Gene3D" id="1.10.10.60">
    <property type="entry name" value="Homeodomain-like"/>
    <property type="match status" value="1"/>
</dbReference>
<dbReference type="AlphaFoldDB" id="A0A5B7JXB5"/>
<evidence type="ECO:0000313" key="3">
    <source>
        <dbReference type="Proteomes" id="UP000324222"/>
    </source>
</evidence>
<dbReference type="EMBL" id="VSRR010108124">
    <property type="protein sequence ID" value="MPC96984.1"/>
    <property type="molecule type" value="Genomic_DNA"/>
</dbReference>
<protein>
    <submittedName>
        <fullName evidence="2">Uncharacterized protein</fullName>
    </submittedName>
</protein>
<gene>
    <name evidence="2" type="ORF">E2C01_092270</name>
</gene>
<dbReference type="SUPFAM" id="SSF46689">
    <property type="entry name" value="Homeodomain-like"/>
    <property type="match status" value="1"/>
</dbReference>
<dbReference type="Proteomes" id="UP000324222">
    <property type="component" value="Unassembled WGS sequence"/>
</dbReference>
<organism evidence="2 3">
    <name type="scientific">Portunus trituberculatus</name>
    <name type="common">Swimming crab</name>
    <name type="synonym">Neptunus trituberculatus</name>
    <dbReference type="NCBI Taxonomy" id="210409"/>
    <lineage>
        <taxon>Eukaryota</taxon>
        <taxon>Metazoa</taxon>
        <taxon>Ecdysozoa</taxon>
        <taxon>Arthropoda</taxon>
        <taxon>Crustacea</taxon>
        <taxon>Multicrustacea</taxon>
        <taxon>Malacostraca</taxon>
        <taxon>Eumalacostraca</taxon>
        <taxon>Eucarida</taxon>
        <taxon>Decapoda</taxon>
        <taxon>Pleocyemata</taxon>
        <taxon>Brachyura</taxon>
        <taxon>Eubrachyura</taxon>
        <taxon>Portunoidea</taxon>
        <taxon>Portunidae</taxon>
        <taxon>Portuninae</taxon>
        <taxon>Portunus</taxon>
    </lineage>
</organism>
<reference evidence="2 3" key="1">
    <citation type="submission" date="2019-05" db="EMBL/GenBank/DDBJ databases">
        <title>Another draft genome of Portunus trituberculatus and its Hox gene families provides insights of decapod evolution.</title>
        <authorList>
            <person name="Jeong J.-H."/>
            <person name="Song I."/>
            <person name="Kim S."/>
            <person name="Choi T."/>
            <person name="Kim D."/>
            <person name="Ryu S."/>
            <person name="Kim W."/>
        </authorList>
    </citation>
    <scope>NUCLEOTIDE SEQUENCE [LARGE SCALE GENOMIC DNA]</scope>
    <source>
        <tissue evidence="2">Muscle</tissue>
    </source>
</reference>
<keyword evidence="3" id="KW-1185">Reference proteome</keyword>
<dbReference type="InterPro" id="IPR009057">
    <property type="entry name" value="Homeodomain-like_sf"/>
</dbReference>
<comment type="caution">
    <text evidence="2">The sequence shown here is derived from an EMBL/GenBank/DDBJ whole genome shotgun (WGS) entry which is preliminary data.</text>
</comment>
<evidence type="ECO:0000313" key="2">
    <source>
        <dbReference type="EMBL" id="MPC96984.1"/>
    </source>
</evidence>
<dbReference type="GO" id="GO:0005634">
    <property type="term" value="C:nucleus"/>
    <property type="evidence" value="ECO:0007669"/>
    <property type="project" value="UniProtKB-SubCell"/>
</dbReference>
<sequence>MCTTPSPVQNITALAAAPLPSLNLPPKRPAMWPSLPKKTRISLTLEMKLDIIHRHERGDKTIALLATILTPSTVSTIFKSADSIKKVGETLSSLQAKRTT</sequence>
<comment type="subcellular location">
    <subcellularLocation>
        <location evidence="1">Nucleus</location>
    </subcellularLocation>
</comment>
<evidence type="ECO:0000256" key="1">
    <source>
        <dbReference type="ARBA" id="ARBA00004123"/>
    </source>
</evidence>